<sequence>MALVILHTAVDSHDSARTVPRTRGDRSGIVRQHECIEGPVAAGGSIHGREVGVVQRRAIERRTIDSVRHSVWALDEEANRFMSSVCGCLSSSLLILPPLPSQLWRRRRRRRRRWCDDDDDGALLTAMVSIPNQPPLWLSFASSSCSSPLMASSFSRCCQ</sequence>
<dbReference type="EMBL" id="KZ772762">
    <property type="protein sequence ID" value="PTQ33297.1"/>
    <property type="molecule type" value="Genomic_DNA"/>
</dbReference>
<organism evidence="1 2">
    <name type="scientific">Marchantia polymorpha</name>
    <name type="common">Common liverwort</name>
    <name type="synonym">Marchantia aquatica</name>
    <dbReference type="NCBI Taxonomy" id="3197"/>
    <lineage>
        <taxon>Eukaryota</taxon>
        <taxon>Viridiplantae</taxon>
        <taxon>Streptophyta</taxon>
        <taxon>Embryophyta</taxon>
        <taxon>Marchantiophyta</taxon>
        <taxon>Marchantiopsida</taxon>
        <taxon>Marchantiidae</taxon>
        <taxon>Marchantiales</taxon>
        <taxon>Marchantiaceae</taxon>
        <taxon>Marchantia</taxon>
    </lineage>
</organism>
<name>A0A2R6WHG5_MARPO</name>
<accession>A0A2R6WHG5</accession>
<evidence type="ECO:0000313" key="1">
    <source>
        <dbReference type="EMBL" id="PTQ33297.1"/>
    </source>
</evidence>
<protein>
    <submittedName>
        <fullName evidence="1">Uncharacterized protein</fullName>
    </submittedName>
</protein>
<dbReference type="Proteomes" id="UP000244005">
    <property type="component" value="Unassembled WGS sequence"/>
</dbReference>
<gene>
    <name evidence="1" type="ORF">MARPO_0090s0034</name>
</gene>
<dbReference type="AlphaFoldDB" id="A0A2R6WHG5"/>
<evidence type="ECO:0000313" key="2">
    <source>
        <dbReference type="Proteomes" id="UP000244005"/>
    </source>
</evidence>
<reference evidence="2" key="1">
    <citation type="journal article" date="2017" name="Cell">
        <title>Insights into land plant evolution garnered from the Marchantia polymorpha genome.</title>
        <authorList>
            <person name="Bowman J.L."/>
            <person name="Kohchi T."/>
            <person name="Yamato K.T."/>
            <person name="Jenkins J."/>
            <person name="Shu S."/>
            <person name="Ishizaki K."/>
            <person name="Yamaoka S."/>
            <person name="Nishihama R."/>
            <person name="Nakamura Y."/>
            <person name="Berger F."/>
            <person name="Adam C."/>
            <person name="Aki S.S."/>
            <person name="Althoff F."/>
            <person name="Araki T."/>
            <person name="Arteaga-Vazquez M.A."/>
            <person name="Balasubrmanian S."/>
            <person name="Barry K."/>
            <person name="Bauer D."/>
            <person name="Boehm C.R."/>
            <person name="Briginshaw L."/>
            <person name="Caballero-Perez J."/>
            <person name="Catarino B."/>
            <person name="Chen F."/>
            <person name="Chiyoda S."/>
            <person name="Chovatia M."/>
            <person name="Davies K.M."/>
            <person name="Delmans M."/>
            <person name="Demura T."/>
            <person name="Dierschke T."/>
            <person name="Dolan L."/>
            <person name="Dorantes-Acosta A.E."/>
            <person name="Eklund D.M."/>
            <person name="Florent S.N."/>
            <person name="Flores-Sandoval E."/>
            <person name="Fujiyama A."/>
            <person name="Fukuzawa H."/>
            <person name="Galik B."/>
            <person name="Grimanelli D."/>
            <person name="Grimwood J."/>
            <person name="Grossniklaus U."/>
            <person name="Hamada T."/>
            <person name="Haseloff J."/>
            <person name="Hetherington A.J."/>
            <person name="Higo A."/>
            <person name="Hirakawa Y."/>
            <person name="Hundley H.N."/>
            <person name="Ikeda Y."/>
            <person name="Inoue K."/>
            <person name="Inoue S.I."/>
            <person name="Ishida S."/>
            <person name="Jia Q."/>
            <person name="Kakita M."/>
            <person name="Kanazawa T."/>
            <person name="Kawai Y."/>
            <person name="Kawashima T."/>
            <person name="Kennedy M."/>
            <person name="Kinose K."/>
            <person name="Kinoshita T."/>
            <person name="Kohara Y."/>
            <person name="Koide E."/>
            <person name="Komatsu K."/>
            <person name="Kopischke S."/>
            <person name="Kubo M."/>
            <person name="Kyozuka J."/>
            <person name="Lagercrantz U."/>
            <person name="Lin S.S."/>
            <person name="Lindquist E."/>
            <person name="Lipzen A.M."/>
            <person name="Lu C.W."/>
            <person name="De Luna E."/>
            <person name="Martienssen R.A."/>
            <person name="Minamino N."/>
            <person name="Mizutani M."/>
            <person name="Mizutani M."/>
            <person name="Mochizuki N."/>
            <person name="Monte I."/>
            <person name="Mosher R."/>
            <person name="Nagasaki H."/>
            <person name="Nakagami H."/>
            <person name="Naramoto S."/>
            <person name="Nishitani K."/>
            <person name="Ohtani M."/>
            <person name="Okamoto T."/>
            <person name="Okumura M."/>
            <person name="Phillips J."/>
            <person name="Pollak B."/>
            <person name="Reinders A."/>
            <person name="Rovekamp M."/>
            <person name="Sano R."/>
            <person name="Sawa S."/>
            <person name="Schmid M.W."/>
            <person name="Shirakawa M."/>
            <person name="Solano R."/>
            <person name="Spunde A."/>
            <person name="Suetsugu N."/>
            <person name="Sugano S."/>
            <person name="Sugiyama A."/>
            <person name="Sun R."/>
            <person name="Suzuki Y."/>
            <person name="Takenaka M."/>
            <person name="Takezawa D."/>
            <person name="Tomogane H."/>
            <person name="Tsuzuki M."/>
            <person name="Ueda T."/>
            <person name="Umeda M."/>
            <person name="Ward J.M."/>
            <person name="Watanabe Y."/>
            <person name="Yazaki K."/>
            <person name="Yokoyama R."/>
            <person name="Yoshitake Y."/>
            <person name="Yotsui I."/>
            <person name="Zachgo S."/>
            <person name="Schmutz J."/>
        </authorList>
    </citation>
    <scope>NUCLEOTIDE SEQUENCE [LARGE SCALE GENOMIC DNA]</scope>
    <source>
        <strain evidence="2">Tak-1</strain>
    </source>
</reference>
<keyword evidence="2" id="KW-1185">Reference proteome</keyword>
<dbReference type="Gramene" id="Mp4g21880.1">
    <property type="protein sequence ID" value="Mp4g21880.1.cds1"/>
    <property type="gene ID" value="Mp4g21880"/>
</dbReference>
<proteinExistence type="predicted"/>